<dbReference type="SUPFAM" id="SSF57701">
    <property type="entry name" value="Zn2/Cys6 DNA-binding domain"/>
    <property type="match status" value="1"/>
</dbReference>
<dbReference type="InterPro" id="IPR007219">
    <property type="entry name" value="XnlR_reg_dom"/>
</dbReference>
<dbReference type="RefSeq" id="XP_013320632.1">
    <property type="nucleotide sequence ID" value="XM_013465178.1"/>
</dbReference>
<keyword evidence="10" id="KW-1185">Reference proteome</keyword>
<dbReference type="PROSITE" id="PS00463">
    <property type="entry name" value="ZN2_CY6_FUNGAL_1"/>
    <property type="match status" value="1"/>
</dbReference>
<dbReference type="InterPro" id="IPR001138">
    <property type="entry name" value="Zn2Cys6_DnaBD"/>
</dbReference>
<evidence type="ECO:0000256" key="3">
    <source>
        <dbReference type="ARBA" id="ARBA00022833"/>
    </source>
</evidence>
<dbReference type="InterPro" id="IPR051711">
    <property type="entry name" value="Stress_Response_Reg"/>
</dbReference>
<name>A0A0D2FIU6_9EURO</name>
<dbReference type="CDD" id="cd12148">
    <property type="entry name" value="fungal_TF_MHR"/>
    <property type="match status" value="1"/>
</dbReference>
<organism evidence="9 10">
    <name type="scientific">Exophiala xenobiotica</name>
    <dbReference type="NCBI Taxonomy" id="348802"/>
    <lineage>
        <taxon>Eukaryota</taxon>
        <taxon>Fungi</taxon>
        <taxon>Dikarya</taxon>
        <taxon>Ascomycota</taxon>
        <taxon>Pezizomycotina</taxon>
        <taxon>Eurotiomycetes</taxon>
        <taxon>Chaetothyriomycetidae</taxon>
        <taxon>Chaetothyriales</taxon>
        <taxon>Herpotrichiellaceae</taxon>
        <taxon>Exophiala</taxon>
    </lineage>
</organism>
<evidence type="ECO:0000256" key="2">
    <source>
        <dbReference type="ARBA" id="ARBA00022723"/>
    </source>
</evidence>
<comment type="subcellular location">
    <subcellularLocation>
        <location evidence="1">Nucleus</location>
    </subcellularLocation>
</comment>
<dbReference type="GO" id="GO:0000981">
    <property type="term" value="F:DNA-binding transcription factor activity, RNA polymerase II-specific"/>
    <property type="evidence" value="ECO:0007669"/>
    <property type="project" value="InterPro"/>
</dbReference>
<keyword evidence="4" id="KW-0805">Transcription regulation</keyword>
<dbReference type="InterPro" id="IPR036864">
    <property type="entry name" value="Zn2-C6_fun-type_DNA-bd_sf"/>
</dbReference>
<evidence type="ECO:0000256" key="7">
    <source>
        <dbReference type="ARBA" id="ARBA00023242"/>
    </source>
</evidence>
<keyword evidence="3" id="KW-0862">Zinc</keyword>
<dbReference type="STRING" id="348802.A0A0D2FIU6"/>
<dbReference type="RefSeq" id="XP_013320633.1">
    <property type="nucleotide sequence ID" value="XM_013465179.1"/>
</dbReference>
<evidence type="ECO:0000256" key="4">
    <source>
        <dbReference type="ARBA" id="ARBA00023015"/>
    </source>
</evidence>
<feature type="domain" description="Zn(2)-C6 fungal-type" evidence="8">
    <location>
        <begin position="22"/>
        <end position="51"/>
    </location>
</feature>
<dbReference type="Pfam" id="PF04082">
    <property type="entry name" value="Fungal_trans"/>
    <property type="match status" value="1"/>
</dbReference>
<dbReference type="GO" id="GO:0043565">
    <property type="term" value="F:sequence-specific DNA binding"/>
    <property type="evidence" value="ECO:0007669"/>
    <property type="project" value="TreeGrafter"/>
</dbReference>
<protein>
    <recommendedName>
        <fullName evidence="8">Zn(2)-C6 fungal-type domain-containing protein</fullName>
    </recommendedName>
</protein>
<keyword evidence="7" id="KW-0539">Nucleus</keyword>
<accession>A0A0D2FIU6</accession>
<keyword evidence="6" id="KW-0804">Transcription</keyword>
<dbReference type="GO" id="GO:0045944">
    <property type="term" value="P:positive regulation of transcription by RNA polymerase II"/>
    <property type="evidence" value="ECO:0007669"/>
    <property type="project" value="TreeGrafter"/>
</dbReference>
<keyword evidence="2" id="KW-0479">Metal-binding</keyword>
<dbReference type="PANTHER" id="PTHR47540">
    <property type="entry name" value="THIAMINE REPRESSIBLE GENES REGULATORY PROTEIN THI5"/>
    <property type="match status" value="1"/>
</dbReference>
<evidence type="ECO:0000313" key="10">
    <source>
        <dbReference type="Proteomes" id="UP000054342"/>
    </source>
</evidence>
<dbReference type="SMART" id="SM00066">
    <property type="entry name" value="GAL4"/>
    <property type="match status" value="1"/>
</dbReference>
<evidence type="ECO:0000313" key="9">
    <source>
        <dbReference type="EMBL" id="KIW60049.1"/>
    </source>
</evidence>
<dbReference type="EMBL" id="KN847317">
    <property type="protein sequence ID" value="KIW60048.1"/>
    <property type="molecule type" value="Genomic_DNA"/>
</dbReference>
<evidence type="ECO:0000256" key="1">
    <source>
        <dbReference type="ARBA" id="ARBA00004123"/>
    </source>
</evidence>
<dbReference type="OrthoDB" id="4540452at2759"/>
<dbReference type="GeneID" id="25322206"/>
<dbReference type="GO" id="GO:0006351">
    <property type="term" value="P:DNA-templated transcription"/>
    <property type="evidence" value="ECO:0007669"/>
    <property type="project" value="InterPro"/>
</dbReference>
<sequence length="633" mass="70452">MDQNPAPELLSSTRKRPRVRRACDECRARKTKCTGEKPCALCSNNERGCSYEQFRCPRLSTAEYVRELETEVHRLTELLGPSSPDRGHAFDHTDHTGRHRFSLSTNFPDREAGNHEGAVAVVYVETMMDGVGQLQQKQDGSYVYHGHYAGLTLLERVYEFCRQQMPNATEDATFSITEMFDGALPACKEFRIVARETPGSLPERATAEDLISVALNNACSLLPFVHSPTLGGQLDYIYSVGNDYNCKTDSTIHALFYAALAVGALFSSADGGVCDHNSSLHFRYFQTAIGMIDPAYCRDLVTLQAIIFVIMYLQGTGRLSHCYCYLALASGSAFQMGIHRNCTPPLMDPVQAEIRKRIYWSLYTMDIYLSTVLGLPRTIADYPSDQGGLSEIVGWGATSGRCHLEAPTASSVLTLANHHIKILNIMAKVVDFLCSTNMQLSGCNRYCQVEAARLSQIESDLEEWYTTLPPVSNMSDPINFDHISAHLRLRLAYAHVQMVLYRPFLHHIIGTKARSEAEMHSYTCASACIKAAMQVIWIVRQLHQRGHCVAPCWPALFMTLFSALTLVLFALGNQGGATVEEAWHAVKSALWLFTQLASNNALAQKCAGILERRPVAMFRGLSIRGMSNFPAWL</sequence>
<keyword evidence="5" id="KW-0238">DNA-binding</keyword>
<dbReference type="AlphaFoldDB" id="A0A0D2FIU6"/>
<dbReference type="PANTHER" id="PTHR47540:SF1">
    <property type="entry name" value="ACTIVATOR OF STRESS GENES 1-RELATED"/>
    <property type="match status" value="1"/>
</dbReference>
<dbReference type="PROSITE" id="PS50048">
    <property type="entry name" value="ZN2_CY6_FUNGAL_2"/>
    <property type="match status" value="1"/>
</dbReference>
<dbReference type="CDD" id="cd00067">
    <property type="entry name" value="GAL4"/>
    <property type="match status" value="1"/>
</dbReference>
<dbReference type="GO" id="GO:0008270">
    <property type="term" value="F:zinc ion binding"/>
    <property type="evidence" value="ECO:0007669"/>
    <property type="project" value="InterPro"/>
</dbReference>
<dbReference type="Gene3D" id="4.10.240.10">
    <property type="entry name" value="Zn(2)-C6 fungal-type DNA-binding domain"/>
    <property type="match status" value="1"/>
</dbReference>
<dbReference type="GO" id="GO:0005634">
    <property type="term" value="C:nucleus"/>
    <property type="evidence" value="ECO:0007669"/>
    <property type="project" value="UniProtKB-SubCell"/>
</dbReference>
<dbReference type="Pfam" id="PF00172">
    <property type="entry name" value="Zn_clus"/>
    <property type="match status" value="1"/>
</dbReference>
<dbReference type="EMBL" id="KN847317">
    <property type="protein sequence ID" value="KIW60049.1"/>
    <property type="molecule type" value="Genomic_DNA"/>
</dbReference>
<dbReference type="Proteomes" id="UP000054342">
    <property type="component" value="Unassembled WGS sequence"/>
</dbReference>
<gene>
    <name evidence="9" type="ORF">PV05_00298</name>
</gene>
<proteinExistence type="predicted"/>
<reference evidence="9 10" key="1">
    <citation type="submission" date="2015-01" db="EMBL/GenBank/DDBJ databases">
        <title>The Genome Sequence of Exophiala xenobiotica CBS118157.</title>
        <authorList>
            <consortium name="The Broad Institute Genomics Platform"/>
            <person name="Cuomo C."/>
            <person name="de Hoog S."/>
            <person name="Gorbushina A."/>
            <person name="Stielow B."/>
            <person name="Teixiera M."/>
            <person name="Abouelleil A."/>
            <person name="Chapman S.B."/>
            <person name="Priest M."/>
            <person name="Young S.K."/>
            <person name="Wortman J."/>
            <person name="Nusbaum C."/>
            <person name="Birren B."/>
        </authorList>
    </citation>
    <scope>NUCLEOTIDE SEQUENCE [LARGE SCALE GENOMIC DNA]</scope>
    <source>
        <strain evidence="9 10">CBS 118157</strain>
    </source>
</reference>
<evidence type="ECO:0000256" key="6">
    <source>
        <dbReference type="ARBA" id="ARBA00023163"/>
    </source>
</evidence>
<dbReference type="SMART" id="SM00906">
    <property type="entry name" value="Fungal_trans"/>
    <property type="match status" value="1"/>
</dbReference>
<evidence type="ECO:0000256" key="5">
    <source>
        <dbReference type="ARBA" id="ARBA00023125"/>
    </source>
</evidence>
<evidence type="ECO:0000259" key="8">
    <source>
        <dbReference type="PROSITE" id="PS50048"/>
    </source>
</evidence>
<dbReference type="HOGENOM" id="CLU_413895_0_0_1"/>